<dbReference type="PROSITE" id="PS51464">
    <property type="entry name" value="SIS"/>
    <property type="match status" value="1"/>
</dbReference>
<dbReference type="InterPro" id="IPR001347">
    <property type="entry name" value="SIS_dom"/>
</dbReference>
<dbReference type="RefSeq" id="WP_138563984.1">
    <property type="nucleotide sequence ID" value="NZ_CP040602.1"/>
</dbReference>
<evidence type="ECO:0000313" key="2">
    <source>
        <dbReference type="EMBL" id="QCU89533.1"/>
    </source>
</evidence>
<evidence type="ECO:0000259" key="1">
    <source>
        <dbReference type="PROSITE" id="PS51464"/>
    </source>
</evidence>
<dbReference type="OrthoDB" id="9810929at2"/>
<keyword evidence="3" id="KW-1185">Reference proteome</keyword>
<dbReference type="PANTHER" id="PTHR30390">
    <property type="entry name" value="SEDOHEPTULOSE 7-PHOSPHATE ISOMERASE / DNAA INITIATOR-ASSOCIATING FACTOR FOR REPLICATION INITIATION"/>
    <property type="match status" value="1"/>
</dbReference>
<dbReference type="SUPFAM" id="SSF53697">
    <property type="entry name" value="SIS domain"/>
    <property type="match status" value="1"/>
</dbReference>
<reference evidence="2 3" key="1">
    <citation type="submission" date="2019-05" db="EMBL/GenBank/DDBJ databases">
        <title>Thiomicrorhabdus sediminis sp. nov, a novel sulfur-oxidizing bacterium isolated from coastal sediment.</title>
        <authorList>
            <person name="Liu X."/>
        </authorList>
    </citation>
    <scope>NUCLEOTIDE SEQUENCE [LARGE SCALE GENOMIC DNA]</scope>
    <source>
        <strain evidence="2 3">G1</strain>
    </source>
</reference>
<dbReference type="InterPro" id="IPR050099">
    <property type="entry name" value="SIS_GmhA/DiaA_subfam"/>
</dbReference>
<dbReference type="CDD" id="cd05006">
    <property type="entry name" value="SIS_GmhA"/>
    <property type="match status" value="1"/>
</dbReference>
<dbReference type="AlphaFoldDB" id="A0A4V1HHM4"/>
<name>A0A4V1HHM4_9GAMM</name>
<gene>
    <name evidence="2" type="ORF">FE785_02220</name>
</gene>
<dbReference type="KEGG" id="thig:FE785_02220"/>
<dbReference type="Pfam" id="PF13580">
    <property type="entry name" value="SIS_2"/>
    <property type="match status" value="1"/>
</dbReference>
<sequence length="186" mass="19829">MKINFSHALEEHQKAIQSVLAQQSIVEQTVAEIIQAVATGNKVIWLGNGGSAADAQHMAAELMVRYVKDRQPIASLALTTDSSILTAHSNDYEFDTVFSRQIEGIAKAGDVVIAMSTSGNSVNVVKAVEAAKQLGCITVALTGAKTSALSAMADYCLQINSVETARIQEAHSFFSHLLCEGLDSVY</sequence>
<evidence type="ECO:0000313" key="3">
    <source>
        <dbReference type="Proteomes" id="UP000304864"/>
    </source>
</evidence>
<dbReference type="GO" id="GO:1901135">
    <property type="term" value="P:carbohydrate derivative metabolic process"/>
    <property type="evidence" value="ECO:0007669"/>
    <property type="project" value="InterPro"/>
</dbReference>
<dbReference type="Gene3D" id="3.40.50.10490">
    <property type="entry name" value="Glucose-6-phosphate isomerase like protein, domain 1"/>
    <property type="match status" value="1"/>
</dbReference>
<organism evidence="2 3">
    <name type="scientific">Thiomicrorhabdus sediminis</name>
    <dbReference type="NCBI Taxonomy" id="2580412"/>
    <lineage>
        <taxon>Bacteria</taxon>
        <taxon>Pseudomonadati</taxon>
        <taxon>Pseudomonadota</taxon>
        <taxon>Gammaproteobacteria</taxon>
        <taxon>Thiotrichales</taxon>
        <taxon>Piscirickettsiaceae</taxon>
        <taxon>Thiomicrorhabdus</taxon>
    </lineage>
</organism>
<protein>
    <submittedName>
        <fullName evidence="2">SIS domain-containing protein</fullName>
    </submittedName>
</protein>
<dbReference type="GO" id="GO:0097367">
    <property type="term" value="F:carbohydrate derivative binding"/>
    <property type="evidence" value="ECO:0007669"/>
    <property type="project" value="InterPro"/>
</dbReference>
<dbReference type="InterPro" id="IPR035461">
    <property type="entry name" value="GmhA/DiaA"/>
</dbReference>
<proteinExistence type="predicted"/>
<dbReference type="Proteomes" id="UP000304864">
    <property type="component" value="Chromosome"/>
</dbReference>
<feature type="domain" description="SIS" evidence="1">
    <location>
        <begin position="33"/>
        <end position="186"/>
    </location>
</feature>
<dbReference type="EMBL" id="CP040602">
    <property type="protein sequence ID" value="QCU89533.1"/>
    <property type="molecule type" value="Genomic_DNA"/>
</dbReference>
<dbReference type="InterPro" id="IPR046348">
    <property type="entry name" value="SIS_dom_sf"/>
</dbReference>
<accession>A0A4V1HHM4</accession>